<evidence type="ECO:0000313" key="1">
    <source>
        <dbReference type="EMBL" id="KAK7592705.1"/>
    </source>
</evidence>
<dbReference type="EMBL" id="JBBCAQ010000020">
    <property type="protein sequence ID" value="KAK7592705.1"/>
    <property type="molecule type" value="Genomic_DNA"/>
</dbReference>
<keyword evidence="2" id="KW-1185">Reference proteome</keyword>
<organism evidence="1 2">
    <name type="scientific">Parthenolecanium corni</name>
    <dbReference type="NCBI Taxonomy" id="536013"/>
    <lineage>
        <taxon>Eukaryota</taxon>
        <taxon>Metazoa</taxon>
        <taxon>Ecdysozoa</taxon>
        <taxon>Arthropoda</taxon>
        <taxon>Hexapoda</taxon>
        <taxon>Insecta</taxon>
        <taxon>Pterygota</taxon>
        <taxon>Neoptera</taxon>
        <taxon>Paraneoptera</taxon>
        <taxon>Hemiptera</taxon>
        <taxon>Sternorrhyncha</taxon>
        <taxon>Coccoidea</taxon>
        <taxon>Coccidae</taxon>
        <taxon>Parthenolecanium</taxon>
    </lineage>
</organism>
<dbReference type="Proteomes" id="UP001367676">
    <property type="component" value="Unassembled WGS sequence"/>
</dbReference>
<protein>
    <submittedName>
        <fullName evidence="1">Uncharacterized protein</fullName>
    </submittedName>
</protein>
<gene>
    <name evidence="1" type="ORF">V9T40_007457</name>
</gene>
<dbReference type="AlphaFoldDB" id="A0AAN9Y4Z0"/>
<sequence>MAASRARGCCSVAANGPIGPMRLLRPPTAEHQLSTGRLEELPAFVTYVLRTRSSAAAAAAVSRDLRHSSQRVFSACGEKKNNER</sequence>
<reference evidence="1 2" key="1">
    <citation type="submission" date="2024-03" db="EMBL/GenBank/DDBJ databases">
        <title>Adaptation during the transition from Ophiocordyceps entomopathogen to insect associate is accompanied by gene loss and intensified selection.</title>
        <authorList>
            <person name="Ward C.M."/>
            <person name="Onetto C.A."/>
            <person name="Borneman A.R."/>
        </authorList>
    </citation>
    <scope>NUCLEOTIDE SEQUENCE [LARGE SCALE GENOMIC DNA]</scope>
    <source>
        <strain evidence="1">AWRI1</strain>
        <tissue evidence="1">Single Adult Female</tissue>
    </source>
</reference>
<evidence type="ECO:0000313" key="2">
    <source>
        <dbReference type="Proteomes" id="UP001367676"/>
    </source>
</evidence>
<proteinExistence type="predicted"/>
<comment type="caution">
    <text evidence="1">The sequence shown here is derived from an EMBL/GenBank/DDBJ whole genome shotgun (WGS) entry which is preliminary data.</text>
</comment>
<accession>A0AAN9Y4Z0</accession>
<name>A0AAN9Y4Z0_9HEMI</name>